<dbReference type="InterPro" id="IPR012347">
    <property type="entry name" value="Ferritin-like"/>
</dbReference>
<dbReference type="InterPro" id="IPR009078">
    <property type="entry name" value="Ferritin-like_SF"/>
</dbReference>
<dbReference type="EMBL" id="VJZC01000030">
    <property type="protein sequence ID" value="MPY56992.1"/>
    <property type="molecule type" value="Genomic_DNA"/>
</dbReference>
<dbReference type="AlphaFoldDB" id="A0A5N8XC17"/>
<gene>
    <name evidence="1" type="primary">paaC</name>
    <name evidence="1" type="ORF">FNH08_07345</name>
</gene>
<evidence type="ECO:0000313" key="1">
    <source>
        <dbReference type="EMBL" id="MPY56992.1"/>
    </source>
</evidence>
<keyword evidence="2" id="KW-1185">Reference proteome</keyword>
<dbReference type="SUPFAM" id="SSF47240">
    <property type="entry name" value="Ferritin-like"/>
    <property type="match status" value="1"/>
</dbReference>
<protein>
    <submittedName>
        <fullName evidence="1">Phenylacetate-CoA oxygenase subunit PaaC</fullName>
    </submittedName>
</protein>
<dbReference type="GO" id="GO:0010124">
    <property type="term" value="P:phenylacetate catabolic process"/>
    <property type="evidence" value="ECO:0007669"/>
    <property type="project" value="InterPro"/>
</dbReference>
<dbReference type="Pfam" id="PF05138">
    <property type="entry name" value="PaaA_PaaC"/>
    <property type="match status" value="1"/>
</dbReference>
<dbReference type="PANTHER" id="PTHR30458:SF0">
    <property type="entry name" value="1,2-PHENYLACETYL-COA EPOXIDASE, SUBUNIT C"/>
    <property type="match status" value="1"/>
</dbReference>
<dbReference type="NCBIfam" id="TIGR02158">
    <property type="entry name" value="PA_CoA_Oxy3"/>
    <property type="match status" value="1"/>
</dbReference>
<accession>A0A5N8XC17</accession>
<dbReference type="InterPro" id="IPR011882">
    <property type="entry name" value="PaaC"/>
</dbReference>
<dbReference type="InterPro" id="IPR007814">
    <property type="entry name" value="PaaA_PaaC"/>
</dbReference>
<sequence length="266" mass="29163">MTSELPTATPGAPAGTRNHDIAEYALRLGDDALILCQRLCAWVTNAPTIEEDLALSNIALDLLGHARVLLGLSGRSDGTNRSDDEFAYRRTEREFRNTLLVELPSGDFAATIARQLAYTHYTSLLYAELAASADEGLASFASRAAKEAEYHCMHASQWTVRLGLGTEESHRRMQAGLEHVWPYAAELFEADDLTTRLDTDGTAVAPARLRADWEREVTRVLTEAGLTVPAPSWEATGGRSGIHTEAFAPLLAEFQSVFRQYPGGNW</sequence>
<proteinExistence type="predicted"/>
<name>A0A5N8XC17_9ACTN</name>
<organism evidence="1 2">
    <name type="scientific">Streptomyces spongiae</name>
    <dbReference type="NCBI Taxonomy" id="565072"/>
    <lineage>
        <taxon>Bacteria</taxon>
        <taxon>Bacillati</taxon>
        <taxon>Actinomycetota</taxon>
        <taxon>Actinomycetes</taxon>
        <taxon>Kitasatosporales</taxon>
        <taxon>Streptomycetaceae</taxon>
        <taxon>Streptomyces</taxon>
    </lineage>
</organism>
<dbReference type="PANTHER" id="PTHR30458">
    <property type="entry name" value="PHENYLACETIC ACID DEGRADATION PROTEIN PAA"/>
    <property type="match status" value="1"/>
</dbReference>
<dbReference type="InterPro" id="IPR052703">
    <property type="entry name" value="Aromatic_CoA_ox/epox"/>
</dbReference>
<dbReference type="Gene3D" id="1.20.1260.10">
    <property type="match status" value="1"/>
</dbReference>
<dbReference type="RefSeq" id="WP_152770447.1">
    <property type="nucleotide sequence ID" value="NZ_VJZC01000030.1"/>
</dbReference>
<evidence type="ECO:0000313" key="2">
    <source>
        <dbReference type="Proteomes" id="UP000400924"/>
    </source>
</evidence>
<dbReference type="OrthoDB" id="9789947at2"/>
<dbReference type="GO" id="GO:0005829">
    <property type="term" value="C:cytosol"/>
    <property type="evidence" value="ECO:0007669"/>
    <property type="project" value="TreeGrafter"/>
</dbReference>
<comment type="caution">
    <text evidence="1">The sequence shown here is derived from an EMBL/GenBank/DDBJ whole genome shotgun (WGS) entry which is preliminary data.</text>
</comment>
<reference evidence="1 2" key="1">
    <citation type="submission" date="2019-07" db="EMBL/GenBank/DDBJ databases">
        <title>New species of Amycolatopsis and Streptomyces.</title>
        <authorList>
            <person name="Duangmal K."/>
            <person name="Teo W.F.A."/>
            <person name="Lipun K."/>
        </authorList>
    </citation>
    <scope>NUCLEOTIDE SEQUENCE [LARGE SCALE GENOMIC DNA]</scope>
    <source>
        <strain evidence="1 2">NBRC 106415</strain>
    </source>
</reference>
<dbReference type="PIRSF" id="PIRSF037834">
    <property type="entry name" value="PA_CoA_Oase3"/>
    <property type="match status" value="1"/>
</dbReference>
<dbReference type="Proteomes" id="UP000400924">
    <property type="component" value="Unassembled WGS sequence"/>
</dbReference>